<accession>K1RPU8</accession>
<dbReference type="AlphaFoldDB" id="K1RPU8"/>
<comment type="caution">
    <text evidence="1">The sequence shown here is derived from an EMBL/GenBank/DDBJ whole genome shotgun (WGS) entry which is preliminary data.</text>
</comment>
<protein>
    <submittedName>
        <fullName evidence="1">Uncharacterized protein</fullName>
    </submittedName>
</protein>
<evidence type="ECO:0000313" key="1">
    <source>
        <dbReference type="EMBL" id="EKC50602.1"/>
    </source>
</evidence>
<proteinExistence type="predicted"/>
<dbReference type="EMBL" id="AJWZ01009678">
    <property type="protein sequence ID" value="EKC50602.1"/>
    <property type="molecule type" value="Genomic_DNA"/>
</dbReference>
<feature type="non-terminal residue" evidence="1">
    <location>
        <position position="30"/>
    </location>
</feature>
<sequence length="30" mass="3562">MSMNMIRKLPTPKEIKELYPLSDKIVETKK</sequence>
<reference evidence="1" key="1">
    <citation type="journal article" date="2013" name="Environ. Microbiol.">
        <title>Microbiota from the distal guts of lean and obese adolescents exhibit partial functional redundancy besides clear differences in community structure.</title>
        <authorList>
            <person name="Ferrer M."/>
            <person name="Ruiz A."/>
            <person name="Lanza F."/>
            <person name="Haange S.B."/>
            <person name="Oberbach A."/>
            <person name="Till H."/>
            <person name="Bargiela R."/>
            <person name="Campoy C."/>
            <person name="Segura M.T."/>
            <person name="Richter M."/>
            <person name="von Bergen M."/>
            <person name="Seifert J."/>
            <person name="Suarez A."/>
        </authorList>
    </citation>
    <scope>NUCLEOTIDE SEQUENCE</scope>
</reference>
<gene>
    <name evidence="1" type="ORF">OBE_14051</name>
</gene>
<name>K1RPU8_9ZZZZ</name>
<organism evidence="1">
    <name type="scientific">human gut metagenome</name>
    <dbReference type="NCBI Taxonomy" id="408170"/>
    <lineage>
        <taxon>unclassified sequences</taxon>
        <taxon>metagenomes</taxon>
        <taxon>organismal metagenomes</taxon>
    </lineage>
</organism>